<dbReference type="AlphaFoldDB" id="A0A918XXT1"/>
<evidence type="ECO:0000313" key="6">
    <source>
        <dbReference type="EMBL" id="GHD62007.1"/>
    </source>
</evidence>
<accession>A0A918XXT1</accession>
<dbReference type="GO" id="GO:0006351">
    <property type="term" value="P:DNA-templated transcription"/>
    <property type="evidence" value="ECO:0007669"/>
    <property type="project" value="TreeGrafter"/>
</dbReference>
<reference evidence="6" key="1">
    <citation type="journal article" date="2014" name="Int. J. Syst. Evol. Microbiol.">
        <title>Complete genome sequence of Corynebacterium casei LMG S-19264T (=DSM 44701T), isolated from a smear-ripened cheese.</title>
        <authorList>
            <consortium name="US DOE Joint Genome Institute (JGI-PGF)"/>
            <person name="Walter F."/>
            <person name="Albersmeier A."/>
            <person name="Kalinowski J."/>
            <person name="Ruckert C."/>
        </authorList>
    </citation>
    <scope>NUCLEOTIDE SEQUENCE</scope>
    <source>
        <strain evidence="6">KCTC 42651</strain>
    </source>
</reference>
<comment type="caution">
    <text evidence="6">The sequence shown here is derived from an EMBL/GenBank/DDBJ whole genome shotgun (WGS) entry which is preliminary data.</text>
</comment>
<dbReference type="Gene3D" id="1.10.10.10">
    <property type="entry name" value="Winged helix-like DNA-binding domain superfamily/Winged helix DNA-binding domain"/>
    <property type="match status" value="1"/>
</dbReference>
<dbReference type="GO" id="GO:0043565">
    <property type="term" value="F:sequence-specific DNA binding"/>
    <property type="evidence" value="ECO:0007669"/>
    <property type="project" value="TreeGrafter"/>
</dbReference>
<name>A0A918XXT1_9PROT</name>
<sequence length="290" mass="30920">MAVSPPRPKDLPLTALRAFEAAARLGGFSAAAAELGVTPGAVTAHVKTLETALGAALFDRTTRGVRLTALGRRVLPEFVAAFDALGAAVRTLRREAAPRTVHIATLPSIAQLWLSPRLPALRAAAPEIAISITAMETPPNLKRAPYDLSLFYDAAPAGRIEDDVIFPVCAPALAARLARPEDLVDASCLSDATWSDDWATWAAEAMPGAAFVPRGPVFSLYALAVEETVNGAGVLIGHQALVAAHLRRGDLVAPFDRRVRLDRGLRLWSDRPPRPGGPADRVARWLEDSR</sequence>
<dbReference type="PROSITE" id="PS50931">
    <property type="entry name" value="HTH_LYSR"/>
    <property type="match status" value="1"/>
</dbReference>
<dbReference type="InterPro" id="IPR036388">
    <property type="entry name" value="WH-like_DNA-bd_sf"/>
</dbReference>
<dbReference type="InterPro" id="IPR036390">
    <property type="entry name" value="WH_DNA-bd_sf"/>
</dbReference>
<protein>
    <submittedName>
        <fullName evidence="6">LysR family transcriptional regulator</fullName>
    </submittedName>
</protein>
<feature type="domain" description="HTH lysR-type" evidence="5">
    <location>
        <begin position="11"/>
        <end position="68"/>
    </location>
</feature>
<dbReference type="InterPro" id="IPR058163">
    <property type="entry name" value="LysR-type_TF_proteobact-type"/>
</dbReference>
<dbReference type="GO" id="GO:0003700">
    <property type="term" value="F:DNA-binding transcription factor activity"/>
    <property type="evidence" value="ECO:0007669"/>
    <property type="project" value="InterPro"/>
</dbReference>
<keyword evidence="7" id="KW-1185">Reference proteome</keyword>
<dbReference type="PANTHER" id="PTHR30537">
    <property type="entry name" value="HTH-TYPE TRANSCRIPTIONAL REGULATOR"/>
    <property type="match status" value="1"/>
</dbReference>
<evidence type="ECO:0000256" key="1">
    <source>
        <dbReference type="ARBA" id="ARBA00009437"/>
    </source>
</evidence>
<evidence type="ECO:0000256" key="3">
    <source>
        <dbReference type="ARBA" id="ARBA00023125"/>
    </source>
</evidence>
<dbReference type="SUPFAM" id="SSF46785">
    <property type="entry name" value="Winged helix' DNA-binding domain"/>
    <property type="match status" value="1"/>
</dbReference>
<keyword evidence="4" id="KW-0804">Transcription</keyword>
<reference evidence="6" key="2">
    <citation type="submission" date="2020-09" db="EMBL/GenBank/DDBJ databases">
        <authorList>
            <person name="Sun Q."/>
            <person name="Kim S."/>
        </authorList>
    </citation>
    <scope>NUCLEOTIDE SEQUENCE</scope>
    <source>
        <strain evidence="6">KCTC 42651</strain>
    </source>
</reference>
<proteinExistence type="inferred from homology"/>
<dbReference type="Pfam" id="PF03466">
    <property type="entry name" value="LysR_substrate"/>
    <property type="match status" value="1"/>
</dbReference>
<dbReference type="EMBL" id="BMZS01000014">
    <property type="protein sequence ID" value="GHD62007.1"/>
    <property type="molecule type" value="Genomic_DNA"/>
</dbReference>
<dbReference type="RefSeq" id="WP_189994889.1">
    <property type="nucleotide sequence ID" value="NZ_BMZS01000014.1"/>
</dbReference>
<dbReference type="Proteomes" id="UP000630353">
    <property type="component" value="Unassembled WGS sequence"/>
</dbReference>
<evidence type="ECO:0000313" key="7">
    <source>
        <dbReference type="Proteomes" id="UP000630353"/>
    </source>
</evidence>
<dbReference type="InterPro" id="IPR000847">
    <property type="entry name" value="LysR_HTH_N"/>
</dbReference>
<organism evidence="6 7">
    <name type="scientific">Thalassobaculum fulvum</name>
    <dbReference type="NCBI Taxonomy" id="1633335"/>
    <lineage>
        <taxon>Bacteria</taxon>
        <taxon>Pseudomonadati</taxon>
        <taxon>Pseudomonadota</taxon>
        <taxon>Alphaproteobacteria</taxon>
        <taxon>Rhodospirillales</taxon>
        <taxon>Thalassobaculaceae</taxon>
        <taxon>Thalassobaculum</taxon>
    </lineage>
</organism>
<dbReference type="Pfam" id="PF00126">
    <property type="entry name" value="HTH_1"/>
    <property type="match status" value="1"/>
</dbReference>
<gene>
    <name evidence="6" type="ORF">GCM10017083_50180</name>
</gene>
<keyword evidence="2" id="KW-0805">Transcription regulation</keyword>
<evidence type="ECO:0000259" key="5">
    <source>
        <dbReference type="PROSITE" id="PS50931"/>
    </source>
</evidence>
<comment type="similarity">
    <text evidence="1">Belongs to the LysR transcriptional regulatory family.</text>
</comment>
<keyword evidence="3" id="KW-0238">DNA-binding</keyword>
<evidence type="ECO:0000256" key="4">
    <source>
        <dbReference type="ARBA" id="ARBA00023163"/>
    </source>
</evidence>
<dbReference type="PANTHER" id="PTHR30537:SF74">
    <property type="entry name" value="HTH-TYPE TRANSCRIPTIONAL REGULATOR TRPI"/>
    <property type="match status" value="1"/>
</dbReference>
<dbReference type="InterPro" id="IPR005119">
    <property type="entry name" value="LysR_subst-bd"/>
</dbReference>
<dbReference type="SUPFAM" id="SSF53850">
    <property type="entry name" value="Periplasmic binding protein-like II"/>
    <property type="match status" value="1"/>
</dbReference>
<dbReference type="Gene3D" id="3.40.190.10">
    <property type="entry name" value="Periplasmic binding protein-like II"/>
    <property type="match status" value="2"/>
</dbReference>
<evidence type="ECO:0000256" key="2">
    <source>
        <dbReference type="ARBA" id="ARBA00023015"/>
    </source>
</evidence>
<dbReference type="PRINTS" id="PR00039">
    <property type="entry name" value="HTHLYSR"/>
</dbReference>